<keyword evidence="2" id="KW-1185">Reference proteome</keyword>
<accession>A0A654LXL0</accession>
<dbReference type="EMBL" id="CP012850">
    <property type="protein sequence ID" value="ALI35747.1"/>
    <property type="molecule type" value="Genomic_DNA"/>
</dbReference>
<dbReference type="AlphaFoldDB" id="A0A654LXL0"/>
<dbReference type="KEGG" id="taa:NMY3_01544"/>
<protein>
    <submittedName>
        <fullName evidence="1">Uncharacterized protein</fullName>
    </submittedName>
</protein>
<name>A0A654LXL0_9ARCH</name>
<evidence type="ECO:0000313" key="2">
    <source>
        <dbReference type="Proteomes" id="UP000058925"/>
    </source>
</evidence>
<reference evidence="2" key="1">
    <citation type="submission" date="2015-10" db="EMBL/GenBank/DDBJ databases">
        <title>Niche specialization of a soil ammonia-oxidizing archaeon, Candidatus Nitrosocosmicus oleophilus.</title>
        <authorList>
            <person name="Jung M.-Y."/>
            <person name="Rhee S.-K."/>
        </authorList>
    </citation>
    <scope>NUCLEOTIDE SEQUENCE [LARGE SCALE GENOMIC DNA]</scope>
    <source>
        <strain evidence="2">MY3</strain>
    </source>
</reference>
<organism evidence="1 2">
    <name type="scientific">Candidatus Nitrosocosmicus oleophilus</name>
    <dbReference type="NCBI Taxonomy" id="1353260"/>
    <lineage>
        <taxon>Archaea</taxon>
        <taxon>Nitrososphaerota</taxon>
        <taxon>Nitrososphaeria</taxon>
        <taxon>Nitrososphaerales</taxon>
        <taxon>Nitrososphaeraceae</taxon>
        <taxon>Candidatus Nitrosocosmicus</taxon>
    </lineage>
</organism>
<gene>
    <name evidence="1" type="ORF">NMY3_01544</name>
</gene>
<evidence type="ECO:0000313" key="1">
    <source>
        <dbReference type="EMBL" id="ALI35747.1"/>
    </source>
</evidence>
<proteinExistence type="predicted"/>
<dbReference type="Proteomes" id="UP000058925">
    <property type="component" value="Chromosome"/>
</dbReference>
<sequence length="33" mass="3666">MRGVLSYDKATRMSNDLVIAYLLGYNKKDGTGD</sequence>